<gene>
    <name evidence="2" type="ORF">SAMN02982989_5458</name>
</gene>
<dbReference type="GO" id="GO:0016020">
    <property type="term" value="C:membrane"/>
    <property type="evidence" value="ECO:0007669"/>
    <property type="project" value="TreeGrafter"/>
</dbReference>
<dbReference type="InterPro" id="IPR050266">
    <property type="entry name" value="AB_hydrolase_sf"/>
</dbReference>
<dbReference type="Pfam" id="PF00561">
    <property type="entry name" value="Abhydrolase_1"/>
    <property type="match status" value="1"/>
</dbReference>
<dbReference type="Gene3D" id="3.40.50.1820">
    <property type="entry name" value="alpha/beta hydrolase"/>
    <property type="match status" value="1"/>
</dbReference>
<dbReference type="PANTHER" id="PTHR43798:SF33">
    <property type="entry name" value="HYDROLASE, PUTATIVE (AFU_ORTHOLOGUE AFUA_2G14860)-RELATED"/>
    <property type="match status" value="1"/>
</dbReference>
<proteinExistence type="predicted"/>
<sequence length="304" mass="33688">MQRDVNALFQGFEDTIVETGDTNLAVLTAGSGPAVLLLHGYPQTRATWHRIAPVLAGNYSVVVPDLPGYGDSRLTGAAQGMGSKRRMARRLHEMMMKLGHDHFIVVGHDRGGRVAYRMALDFPESVKALVSVTVVPTPEMWEGASKAFGMGAWHWFMMAQPAPLPEKLLAADPRFLIDLTLDKMAGGLKKLHPLALEDYRIAFDREEVRHMMCEDYRAGATVDEADDLADRTAGRRISAPVLLFWEEGRRYGGGREPLDIWADWADTIEGRGLRGGHLLQETSANEMLDLLIPFLRKNVDAPKG</sequence>
<dbReference type="PRINTS" id="PR00412">
    <property type="entry name" value="EPOXHYDRLASE"/>
</dbReference>
<dbReference type="STRING" id="464029.SAMN02982989_5458"/>
<accession>A0A1X7DIV0</accession>
<evidence type="ECO:0000313" key="3">
    <source>
        <dbReference type="Proteomes" id="UP000192903"/>
    </source>
</evidence>
<dbReference type="RefSeq" id="WP_085420862.1">
    <property type="nucleotide sequence ID" value="NZ_FXAF01000003.1"/>
</dbReference>
<dbReference type="InterPro" id="IPR029058">
    <property type="entry name" value="AB_hydrolase_fold"/>
</dbReference>
<dbReference type="SUPFAM" id="SSF53474">
    <property type="entry name" value="alpha/beta-Hydrolases"/>
    <property type="match status" value="1"/>
</dbReference>
<dbReference type="AlphaFoldDB" id="A0A1X7DIV0"/>
<dbReference type="PRINTS" id="PR00111">
    <property type="entry name" value="ABHYDROLASE"/>
</dbReference>
<reference evidence="3" key="1">
    <citation type="submission" date="2017-04" db="EMBL/GenBank/DDBJ databases">
        <authorList>
            <person name="Varghese N."/>
            <person name="Submissions S."/>
        </authorList>
    </citation>
    <scope>NUCLEOTIDE SEQUENCE [LARGE SCALE GENOMIC DNA]</scope>
    <source>
        <strain evidence="3">B4P</strain>
    </source>
</reference>
<dbReference type="Proteomes" id="UP000192903">
    <property type="component" value="Unassembled WGS sequence"/>
</dbReference>
<protein>
    <submittedName>
        <fullName evidence="2">Haloacetate dehalogenase</fullName>
    </submittedName>
</protein>
<dbReference type="InterPro" id="IPR000073">
    <property type="entry name" value="AB_hydrolase_1"/>
</dbReference>
<dbReference type="GO" id="GO:0003824">
    <property type="term" value="F:catalytic activity"/>
    <property type="evidence" value="ECO:0007669"/>
    <property type="project" value="InterPro"/>
</dbReference>
<dbReference type="PANTHER" id="PTHR43798">
    <property type="entry name" value="MONOACYLGLYCEROL LIPASE"/>
    <property type="match status" value="1"/>
</dbReference>
<evidence type="ECO:0000313" key="2">
    <source>
        <dbReference type="EMBL" id="SMF16215.1"/>
    </source>
</evidence>
<organism evidence="2 3">
    <name type="scientific">Xaviernesmea oryzae</name>
    <dbReference type="NCBI Taxonomy" id="464029"/>
    <lineage>
        <taxon>Bacteria</taxon>
        <taxon>Pseudomonadati</taxon>
        <taxon>Pseudomonadota</taxon>
        <taxon>Alphaproteobacteria</taxon>
        <taxon>Hyphomicrobiales</taxon>
        <taxon>Rhizobiaceae</taxon>
        <taxon>Rhizobium/Agrobacterium group</taxon>
        <taxon>Xaviernesmea</taxon>
    </lineage>
</organism>
<dbReference type="InterPro" id="IPR000639">
    <property type="entry name" value="Epox_hydrolase-like"/>
</dbReference>
<name>A0A1X7DIV0_9HYPH</name>
<feature type="domain" description="AB hydrolase-1" evidence="1">
    <location>
        <begin position="33"/>
        <end position="150"/>
    </location>
</feature>
<dbReference type="EMBL" id="FXAF01000003">
    <property type="protein sequence ID" value="SMF16215.1"/>
    <property type="molecule type" value="Genomic_DNA"/>
</dbReference>
<evidence type="ECO:0000259" key="1">
    <source>
        <dbReference type="Pfam" id="PF00561"/>
    </source>
</evidence>
<dbReference type="OrthoDB" id="9812774at2"/>
<keyword evidence="3" id="KW-1185">Reference proteome</keyword>